<dbReference type="AlphaFoldDB" id="A0A316H475"/>
<evidence type="ECO:0000313" key="1">
    <source>
        <dbReference type="EMBL" id="PWK74239.1"/>
    </source>
</evidence>
<dbReference type="EMBL" id="QGHA01000009">
    <property type="protein sequence ID" value="PWK74239.1"/>
    <property type="molecule type" value="Genomic_DNA"/>
</dbReference>
<organism evidence="1 2">
    <name type="scientific">Mucilaginibacter oryzae</name>
    <dbReference type="NCBI Taxonomy" id="468058"/>
    <lineage>
        <taxon>Bacteria</taxon>
        <taxon>Pseudomonadati</taxon>
        <taxon>Bacteroidota</taxon>
        <taxon>Sphingobacteriia</taxon>
        <taxon>Sphingobacteriales</taxon>
        <taxon>Sphingobacteriaceae</taxon>
        <taxon>Mucilaginibacter</taxon>
    </lineage>
</organism>
<name>A0A316H475_9SPHI</name>
<comment type="caution">
    <text evidence="1">The sequence shown here is derived from an EMBL/GenBank/DDBJ whole genome shotgun (WGS) entry which is preliminary data.</text>
</comment>
<sequence>MKIITLHTPAHLSQLYLLLQGKLNPLFHERRQADINFRVELNGEAIEILQPELYEGALFSIAINADELWITRNEHYVDDVNSLTIESILNDLFSDAAGDLGTDLVQEG</sequence>
<dbReference type="RefSeq" id="WP_109609437.1">
    <property type="nucleotide sequence ID" value="NZ_QGHA01000009.1"/>
</dbReference>
<proteinExistence type="predicted"/>
<accession>A0A316H475</accession>
<evidence type="ECO:0000313" key="2">
    <source>
        <dbReference type="Proteomes" id="UP000245678"/>
    </source>
</evidence>
<reference evidence="1 2" key="1">
    <citation type="submission" date="2018-05" db="EMBL/GenBank/DDBJ databases">
        <title>Genomic Encyclopedia of Archaeal and Bacterial Type Strains, Phase II (KMG-II): from individual species to whole genera.</title>
        <authorList>
            <person name="Goeker M."/>
        </authorList>
    </citation>
    <scope>NUCLEOTIDE SEQUENCE [LARGE SCALE GENOMIC DNA]</scope>
    <source>
        <strain evidence="1 2">DSM 19975</strain>
    </source>
</reference>
<protein>
    <submittedName>
        <fullName evidence="1">Uncharacterized protein</fullName>
    </submittedName>
</protein>
<dbReference type="Proteomes" id="UP000245678">
    <property type="component" value="Unassembled WGS sequence"/>
</dbReference>
<keyword evidence="2" id="KW-1185">Reference proteome</keyword>
<gene>
    <name evidence="1" type="ORF">LX99_04041</name>
</gene>